<reference evidence="8 9" key="1">
    <citation type="submission" date="2016-10" db="EMBL/GenBank/DDBJ databases">
        <authorList>
            <person name="de Groot N.N."/>
        </authorList>
    </citation>
    <scope>NUCLEOTIDE SEQUENCE [LARGE SCALE GENOMIC DNA]</scope>
    <source>
        <strain evidence="8 9">DSM 21001</strain>
    </source>
</reference>
<evidence type="ECO:0000259" key="7">
    <source>
        <dbReference type="Pfam" id="PF08281"/>
    </source>
</evidence>
<protein>
    <submittedName>
        <fullName evidence="8">RNA polymerase sigma-70 factor, ECF subfamily</fullName>
    </submittedName>
</protein>
<dbReference type="NCBIfam" id="TIGR02937">
    <property type="entry name" value="sigma70-ECF"/>
    <property type="match status" value="1"/>
</dbReference>
<dbReference type="Proteomes" id="UP000199024">
    <property type="component" value="Unassembled WGS sequence"/>
</dbReference>
<feature type="domain" description="RNA polymerase sigma-70 region 2" evidence="6">
    <location>
        <begin position="12"/>
        <end position="75"/>
    </location>
</feature>
<evidence type="ECO:0000256" key="1">
    <source>
        <dbReference type="ARBA" id="ARBA00010641"/>
    </source>
</evidence>
<accession>A0A1I6M9C5</accession>
<evidence type="ECO:0000256" key="4">
    <source>
        <dbReference type="ARBA" id="ARBA00023125"/>
    </source>
</evidence>
<keyword evidence="3" id="KW-0731">Sigma factor</keyword>
<evidence type="ECO:0000256" key="2">
    <source>
        <dbReference type="ARBA" id="ARBA00023015"/>
    </source>
</evidence>
<keyword evidence="9" id="KW-1185">Reference proteome</keyword>
<dbReference type="GO" id="GO:0006352">
    <property type="term" value="P:DNA-templated transcription initiation"/>
    <property type="evidence" value="ECO:0007669"/>
    <property type="project" value="InterPro"/>
</dbReference>
<evidence type="ECO:0000313" key="8">
    <source>
        <dbReference type="EMBL" id="SFS12324.1"/>
    </source>
</evidence>
<dbReference type="InterPro" id="IPR013249">
    <property type="entry name" value="RNA_pol_sigma70_r4_t2"/>
</dbReference>
<name>A0A1I6M9C5_9BACT</name>
<dbReference type="InterPro" id="IPR036388">
    <property type="entry name" value="WH-like_DNA-bd_sf"/>
</dbReference>
<dbReference type="GO" id="GO:0003677">
    <property type="term" value="F:DNA binding"/>
    <property type="evidence" value="ECO:0007669"/>
    <property type="project" value="UniProtKB-KW"/>
</dbReference>
<dbReference type="InterPro" id="IPR014284">
    <property type="entry name" value="RNA_pol_sigma-70_dom"/>
</dbReference>
<dbReference type="GO" id="GO:0016987">
    <property type="term" value="F:sigma factor activity"/>
    <property type="evidence" value="ECO:0007669"/>
    <property type="project" value="UniProtKB-KW"/>
</dbReference>
<evidence type="ECO:0000259" key="6">
    <source>
        <dbReference type="Pfam" id="PF04542"/>
    </source>
</evidence>
<dbReference type="Gene3D" id="1.10.1740.10">
    <property type="match status" value="1"/>
</dbReference>
<dbReference type="PANTHER" id="PTHR43133">
    <property type="entry name" value="RNA POLYMERASE ECF-TYPE SIGMA FACTO"/>
    <property type="match status" value="1"/>
</dbReference>
<gene>
    <name evidence="8" type="ORF">SAMN05421771_2101</name>
</gene>
<dbReference type="InterPro" id="IPR013325">
    <property type="entry name" value="RNA_pol_sigma_r2"/>
</dbReference>
<keyword evidence="2" id="KW-0805">Transcription regulation</keyword>
<dbReference type="STRING" id="474950.SAMN05421771_2101"/>
<feature type="domain" description="RNA polymerase sigma factor 70 region 4 type 2" evidence="7">
    <location>
        <begin position="108"/>
        <end position="160"/>
    </location>
</feature>
<dbReference type="EMBL" id="FOZL01000001">
    <property type="protein sequence ID" value="SFS12324.1"/>
    <property type="molecule type" value="Genomic_DNA"/>
</dbReference>
<dbReference type="Gene3D" id="1.10.10.10">
    <property type="entry name" value="Winged helix-like DNA-binding domain superfamily/Winged helix DNA-binding domain"/>
    <property type="match status" value="1"/>
</dbReference>
<sequence length="175" mass="19416">MIIPTMESISQLFAEHYRRVLLAAHRITGNMADAEDIAQGLFLRLASTDRPIDNVGSYLHRAAINGALDLLRRRKSAATEPLDQAVEVVSVSRRSSPESEVSSRQLGEALRTAIGELPPRAAEMFALRYFEELGNKEIATMMGTSQAAVAVTLHNTRSRLKKRLLEMDGKINETR</sequence>
<dbReference type="InterPro" id="IPR039425">
    <property type="entry name" value="RNA_pol_sigma-70-like"/>
</dbReference>
<dbReference type="InterPro" id="IPR007627">
    <property type="entry name" value="RNA_pol_sigma70_r2"/>
</dbReference>
<dbReference type="InterPro" id="IPR013324">
    <property type="entry name" value="RNA_pol_sigma_r3/r4-like"/>
</dbReference>
<dbReference type="Pfam" id="PF04542">
    <property type="entry name" value="Sigma70_r2"/>
    <property type="match status" value="1"/>
</dbReference>
<keyword evidence="5" id="KW-0804">Transcription</keyword>
<comment type="similarity">
    <text evidence="1">Belongs to the sigma-70 factor family. ECF subfamily.</text>
</comment>
<dbReference type="Pfam" id="PF08281">
    <property type="entry name" value="Sigma70_r4_2"/>
    <property type="match status" value="1"/>
</dbReference>
<proteinExistence type="inferred from homology"/>
<keyword evidence="4" id="KW-0238">DNA-binding</keyword>
<dbReference type="SUPFAM" id="SSF88659">
    <property type="entry name" value="Sigma3 and sigma4 domains of RNA polymerase sigma factors"/>
    <property type="match status" value="1"/>
</dbReference>
<dbReference type="PANTHER" id="PTHR43133:SF8">
    <property type="entry name" value="RNA POLYMERASE SIGMA FACTOR HI_1459-RELATED"/>
    <property type="match status" value="1"/>
</dbReference>
<evidence type="ECO:0000256" key="3">
    <source>
        <dbReference type="ARBA" id="ARBA00023082"/>
    </source>
</evidence>
<evidence type="ECO:0000313" key="9">
    <source>
        <dbReference type="Proteomes" id="UP000199024"/>
    </source>
</evidence>
<dbReference type="CDD" id="cd06171">
    <property type="entry name" value="Sigma70_r4"/>
    <property type="match status" value="1"/>
</dbReference>
<dbReference type="SUPFAM" id="SSF88946">
    <property type="entry name" value="Sigma2 domain of RNA polymerase sigma factors"/>
    <property type="match status" value="1"/>
</dbReference>
<dbReference type="AlphaFoldDB" id="A0A1I6M9C5"/>
<evidence type="ECO:0000256" key="5">
    <source>
        <dbReference type="ARBA" id="ARBA00023163"/>
    </source>
</evidence>
<organism evidence="8 9">
    <name type="scientific">Granulicella pectinivorans</name>
    <dbReference type="NCBI Taxonomy" id="474950"/>
    <lineage>
        <taxon>Bacteria</taxon>
        <taxon>Pseudomonadati</taxon>
        <taxon>Acidobacteriota</taxon>
        <taxon>Terriglobia</taxon>
        <taxon>Terriglobales</taxon>
        <taxon>Acidobacteriaceae</taxon>
        <taxon>Granulicella</taxon>
    </lineage>
</organism>